<sequence>MIAFRPGNRCRRIISHDSQSDEDEWSENDKDTCLEEYQRTSGVNIIPKNKESVLDRYSNADNKNNNNYADGNVATNNLDNIEVMAQIKFCLM</sequence>
<protein>
    <submittedName>
        <fullName evidence="1">Uncharacterized protein</fullName>
    </submittedName>
</protein>
<keyword evidence="2" id="KW-1185">Reference proteome</keyword>
<accession>A0A1A9VGR3</accession>
<dbReference type="Proteomes" id="UP000078200">
    <property type="component" value="Unassembled WGS sequence"/>
</dbReference>
<dbReference type="VEuPathDB" id="VectorBase:GAUT036669"/>
<proteinExistence type="predicted"/>
<evidence type="ECO:0000313" key="1">
    <source>
        <dbReference type="EnsemblMetazoa" id="GAUT036669-PA"/>
    </source>
</evidence>
<dbReference type="AlphaFoldDB" id="A0A1A9VGR3"/>
<name>A0A1A9VGR3_GLOAU</name>
<dbReference type="EnsemblMetazoa" id="GAUT036669-RA">
    <property type="protein sequence ID" value="GAUT036669-PA"/>
    <property type="gene ID" value="GAUT036669"/>
</dbReference>
<evidence type="ECO:0000313" key="2">
    <source>
        <dbReference type="Proteomes" id="UP000078200"/>
    </source>
</evidence>
<reference evidence="1" key="1">
    <citation type="submission" date="2020-05" db="UniProtKB">
        <authorList>
            <consortium name="EnsemblMetazoa"/>
        </authorList>
    </citation>
    <scope>IDENTIFICATION</scope>
    <source>
        <strain evidence="1">TTRI</strain>
    </source>
</reference>
<organism evidence="1 2">
    <name type="scientific">Glossina austeni</name>
    <name type="common">Savannah tsetse fly</name>
    <dbReference type="NCBI Taxonomy" id="7395"/>
    <lineage>
        <taxon>Eukaryota</taxon>
        <taxon>Metazoa</taxon>
        <taxon>Ecdysozoa</taxon>
        <taxon>Arthropoda</taxon>
        <taxon>Hexapoda</taxon>
        <taxon>Insecta</taxon>
        <taxon>Pterygota</taxon>
        <taxon>Neoptera</taxon>
        <taxon>Endopterygota</taxon>
        <taxon>Diptera</taxon>
        <taxon>Brachycera</taxon>
        <taxon>Muscomorpha</taxon>
        <taxon>Hippoboscoidea</taxon>
        <taxon>Glossinidae</taxon>
        <taxon>Glossina</taxon>
    </lineage>
</organism>